<dbReference type="GO" id="GO:0003682">
    <property type="term" value="F:chromatin binding"/>
    <property type="evidence" value="ECO:0007669"/>
    <property type="project" value="InterPro"/>
</dbReference>
<dbReference type="Proteomes" id="UP000036987">
    <property type="component" value="Unassembled WGS sequence"/>
</dbReference>
<protein>
    <submittedName>
        <fullName evidence="8">BAH-PHD domain-containing protein</fullName>
    </submittedName>
</protein>
<feature type="domain" description="PHD-type" evidence="6">
    <location>
        <begin position="139"/>
        <end position="190"/>
    </location>
</feature>
<feature type="domain" description="BAH" evidence="7">
    <location>
        <begin position="22"/>
        <end position="137"/>
    </location>
</feature>
<dbReference type="SUPFAM" id="SSF57903">
    <property type="entry name" value="FYVE/PHD zinc finger"/>
    <property type="match status" value="1"/>
</dbReference>
<reference evidence="9" key="1">
    <citation type="journal article" date="2016" name="Nature">
        <title>The genome of the seagrass Zostera marina reveals angiosperm adaptation to the sea.</title>
        <authorList>
            <person name="Olsen J.L."/>
            <person name="Rouze P."/>
            <person name="Verhelst B."/>
            <person name="Lin Y.-C."/>
            <person name="Bayer T."/>
            <person name="Collen J."/>
            <person name="Dattolo E."/>
            <person name="De Paoli E."/>
            <person name="Dittami S."/>
            <person name="Maumus F."/>
            <person name="Michel G."/>
            <person name="Kersting A."/>
            <person name="Lauritano C."/>
            <person name="Lohaus R."/>
            <person name="Toepel M."/>
            <person name="Tonon T."/>
            <person name="Vanneste K."/>
            <person name="Amirebrahimi M."/>
            <person name="Brakel J."/>
            <person name="Bostroem C."/>
            <person name="Chovatia M."/>
            <person name="Grimwood J."/>
            <person name="Jenkins J.W."/>
            <person name="Jueterbock A."/>
            <person name="Mraz A."/>
            <person name="Stam W.T."/>
            <person name="Tice H."/>
            <person name="Bornberg-Bauer E."/>
            <person name="Green P.J."/>
            <person name="Pearson G.A."/>
            <person name="Procaccini G."/>
            <person name="Duarte C.M."/>
            <person name="Schmutz J."/>
            <person name="Reusch T.B.H."/>
            <person name="Van de Peer Y."/>
        </authorList>
    </citation>
    <scope>NUCLEOTIDE SEQUENCE [LARGE SCALE GENOMIC DNA]</scope>
    <source>
        <strain evidence="9">cv. Finnish</strain>
    </source>
</reference>
<proteinExistence type="predicted"/>
<evidence type="ECO:0000256" key="3">
    <source>
        <dbReference type="ARBA" id="ARBA00022833"/>
    </source>
</evidence>
<evidence type="ECO:0000256" key="4">
    <source>
        <dbReference type="PROSITE-ProRule" id="PRU00146"/>
    </source>
</evidence>
<evidence type="ECO:0000259" key="7">
    <source>
        <dbReference type="PROSITE" id="PS51038"/>
    </source>
</evidence>
<dbReference type="AlphaFoldDB" id="A0A0K9NWL1"/>
<dbReference type="PROSITE" id="PS51038">
    <property type="entry name" value="BAH"/>
    <property type="match status" value="1"/>
</dbReference>
<evidence type="ECO:0000256" key="1">
    <source>
        <dbReference type="ARBA" id="ARBA00022723"/>
    </source>
</evidence>
<name>A0A0K9NWL1_ZOSMR</name>
<dbReference type="PANTHER" id="PTHR46364">
    <property type="entry name" value="OS08G0421900 PROTEIN"/>
    <property type="match status" value="1"/>
</dbReference>
<dbReference type="SMART" id="SM00439">
    <property type="entry name" value="BAH"/>
    <property type="match status" value="1"/>
</dbReference>
<dbReference type="Gene3D" id="3.30.40.10">
    <property type="entry name" value="Zinc/RING finger domain, C3HC4 (zinc finger)"/>
    <property type="match status" value="1"/>
</dbReference>
<dbReference type="PROSITE" id="PS50016">
    <property type="entry name" value="ZF_PHD_2"/>
    <property type="match status" value="1"/>
</dbReference>
<dbReference type="OrthoDB" id="436852at2759"/>
<keyword evidence="3" id="KW-0862">Zinc</keyword>
<dbReference type="SUPFAM" id="SSF82061">
    <property type="entry name" value="BAH domain"/>
    <property type="match status" value="1"/>
</dbReference>
<comment type="caution">
    <text evidence="8">The sequence shown here is derived from an EMBL/GenBank/DDBJ whole genome shotgun (WGS) entry which is preliminary data.</text>
</comment>
<dbReference type="GO" id="GO:0008270">
    <property type="term" value="F:zinc ion binding"/>
    <property type="evidence" value="ECO:0007669"/>
    <property type="project" value="UniProtKB-KW"/>
</dbReference>
<evidence type="ECO:0000259" key="6">
    <source>
        <dbReference type="PROSITE" id="PS50016"/>
    </source>
</evidence>
<dbReference type="InterPro" id="IPR001965">
    <property type="entry name" value="Znf_PHD"/>
</dbReference>
<dbReference type="Pfam" id="PF01426">
    <property type="entry name" value="BAH"/>
    <property type="match status" value="1"/>
</dbReference>
<dbReference type="InterPro" id="IPR043151">
    <property type="entry name" value="BAH_sf"/>
</dbReference>
<dbReference type="InterPro" id="IPR019787">
    <property type="entry name" value="Znf_PHD-finger"/>
</dbReference>
<keyword evidence="9" id="KW-1185">Reference proteome</keyword>
<dbReference type="STRING" id="29655.A0A0K9NWL1"/>
<dbReference type="InterPro" id="IPR001025">
    <property type="entry name" value="BAH_dom"/>
</dbReference>
<dbReference type="EMBL" id="LFYR01001529">
    <property type="protein sequence ID" value="KMZ61141.1"/>
    <property type="molecule type" value="Genomic_DNA"/>
</dbReference>
<evidence type="ECO:0000256" key="5">
    <source>
        <dbReference type="SAM" id="MobiDB-lite"/>
    </source>
</evidence>
<keyword evidence="2 4" id="KW-0863">Zinc-finger</keyword>
<dbReference type="Pfam" id="PF00628">
    <property type="entry name" value="PHD"/>
    <property type="match status" value="1"/>
</dbReference>
<dbReference type="PROSITE" id="PS01359">
    <property type="entry name" value="ZF_PHD_1"/>
    <property type="match status" value="1"/>
</dbReference>
<dbReference type="InterPro" id="IPR019786">
    <property type="entry name" value="Zinc_finger_PHD-type_CS"/>
</dbReference>
<feature type="compositionally biased region" description="Polar residues" evidence="5">
    <location>
        <begin position="195"/>
        <end position="229"/>
    </location>
</feature>
<dbReference type="InterPro" id="IPR013083">
    <property type="entry name" value="Znf_RING/FYVE/PHD"/>
</dbReference>
<evidence type="ECO:0000313" key="8">
    <source>
        <dbReference type="EMBL" id="KMZ61141.1"/>
    </source>
</evidence>
<organism evidence="8 9">
    <name type="scientific">Zostera marina</name>
    <name type="common">Eelgrass</name>
    <dbReference type="NCBI Taxonomy" id="29655"/>
    <lineage>
        <taxon>Eukaryota</taxon>
        <taxon>Viridiplantae</taxon>
        <taxon>Streptophyta</taxon>
        <taxon>Embryophyta</taxon>
        <taxon>Tracheophyta</taxon>
        <taxon>Spermatophyta</taxon>
        <taxon>Magnoliopsida</taxon>
        <taxon>Liliopsida</taxon>
        <taxon>Zosteraceae</taxon>
        <taxon>Zostera</taxon>
    </lineage>
</organism>
<keyword evidence="1" id="KW-0479">Metal-binding</keyword>
<accession>A0A0K9NWL1</accession>
<gene>
    <name evidence="8" type="ORF">ZOSMA_54G00720</name>
</gene>
<evidence type="ECO:0000256" key="2">
    <source>
        <dbReference type="ARBA" id="ARBA00022771"/>
    </source>
</evidence>
<sequence>MAKTKKPGKKELSSFIIKGTNKVVKVGDCVLMRPEELGKPQYVALLEKIEADHRNNLSVFVRWYYRPEEAAGGRRAFHGQKELFLSNHRDVQSAYTIEGICKVHSFKNYTKLDNVGSEDFFCRFEYNASTGGFTPDRVAVYCTCEMPYNPDDLMIQCEVCKDWYHPSCMKMSIAKAKKLDHFRCPECSKGDTTKNRQFSSYPDSSKVKTNGDINTNGSFNSYPDSSNQEPKVFPSSPKQEEFKVFHVPPKLEHEVETKRQRR</sequence>
<evidence type="ECO:0000313" key="9">
    <source>
        <dbReference type="Proteomes" id="UP000036987"/>
    </source>
</evidence>
<dbReference type="Gene3D" id="2.30.30.490">
    <property type="match status" value="1"/>
</dbReference>
<dbReference type="SMART" id="SM00249">
    <property type="entry name" value="PHD"/>
    <property type="match status" value="1"/>
</dbReference>
<dbReference type="OMA" id="HWIKKTI"/>
<feature type="region of interest" description="Disordered" evidence="5">
    <location>
        <begin position="195"/>
        <end position="237"/>
    </location>
</feature>
<dbReference type="InterPro" id="IPR011011">
    <property type="entry name" value="Znf_FYVE_PHD"/>
</dbReference>